<evidence type="ECO:0000313" key="2">
    <source>
        <dbReference type="EMBL" id="KAB1203037.1"/>
    </source>
</evidence>
<feature type="compositionally biased region" description="Polar residues" evidence="1">
    <location>
        <begin position="1"/>
        <end position="55"/>
    </location>
</feature>
<feature type="region of interest" description="Disordered" evidence="1">
    <location>
        <begin position="1"/>
        <end position="96"/>
    </location>
</feature>
<name>A0A6A1UTH7_9ROSI</name>
<dbReference type="PANTHER" id="PTHR35120">
    <property type="entry name" value="HISTONE ACETYLTRANSFERASE KAT6B-LIKE"/>
    <property type="match status" value="1"/>
</dbReference>
<protein>
    <submittedName>
        <fullName evidence="2">Uncharacterized protein</fullName>
    </submittedName>
</protein>
<gene>
    <name evidence="2" type="ORF">CJ030_MR8G023504</name>
</gene>
<feature type="region of interest" description="Disordered" evidence="1">
    <location>
        <begin position="296"/>
        <end position="349"/>
    </location>
</feature>
<reference evidence="2 3" key="1">
    <citation type="journal article" date="2019" name="Plant Biotechnol. J.">
        <title>The red bayberry genome and genetic basis of sex determination.</title>
        <authorList>
            <person name="Jia H.M."/>
            <person name="Jia H.J."/>
            <person name="Cai Q.L."/>
            <person name="Wang Y."/>
            <person name="Zhao H.B."/>
            <person name="Yang W.F."/>
            <person name="Wang G.Y."/>
            <person name="Li Y.H."/>
            <person name="Zhan D.L."/>
            <person name="Shen Y.T."/>
            <person name="Niu Q.F."/>
            <person name="Chang L."/>
            <person name="Qiu J."/>
            <person name="Zhao L."/>
            <person name="Xie H.B."/>
            <person name="Fu W.Y."/>
            <person name="Jin J."/>
            <person name="Li X.W."/>
            <person name="Jiao Y."/>
            <person name="Zhou C.C."/>
            <person name="Tu T."/>
            <person name="Chai C.Y."/>
            <person name="Gao J.L."/>
            <person name="Fan L.J."/>
            <person name="van de Weg E."/>
            <person name="Wang J.Y."/>
            <person name="Gao Z.S."/>
        </authorList>
    </citation>
    <scope>NUCLEOTIDE SEQUENCE [LARGE SCALE GENOMIC DNA]</scope>
    <source>
        <tissue evidence="2">Leaves</tissue>
    </source>
</reference>
<sequence length="813" mass="92485">MASPTNSEQPTPSSPNPITIQENQQTPDDSQSPKSLTLETLNPHQDDANPQNPLKHNQFEDDPEPLSAQTFRITDPRVSSTGPRRAPKRKKKAQKHRLARVKYQKKLKTLVEILKPIPFVPSKTLDFQRHEKLLKRLGLWDFVHIDFDKTLRADLLAELIANYNPRQRCSYVNSARVNVNRAVLARALKLPVPTKKSAAPPDTVAEAPESVAGSVGFIEDFLSNWVLLHEDTWMMPNEVLNWTKVIKEGLFEKVDWSSLIWFMVEKELVQAPNLENCYYASHLQYLIRSQREDLLKEEPQVDEAEVKEEEEEEEEEDEEEVDGSGDVKMGAVEDSQGPEMGDLKMGAAEDSRGPELWELKMDAADKISEAEDSRGPELCDLKTDAAEDSRGKEEEESSFDLSLEQHNAERVEEKVERVEKVESVETEKEHVGDEDVMHLDECREEYKDEDGGPWVLDRKSNAGDLGEPFLTRCSMGEGKGLGRDEEKRDEAEEEAEEVEQEEREEEEERLQEDSGFHLSPKCNPLEGLATGSLIQAMEATHIAFSSGLELRDHSPVDFLSSRDDNRLLPGGSSPFGNSNKKGVDHEVDNIHHPLNGAQKMLRIDGPWDGKLAGFDICVEQVQDLLGKARMMYAAKERACEEATVNQQILLNELQQRDSLIEHLRTTKLEEQQKRQVEMYRVEHELYMMANLLEGYRKALKESDSAFAEYRARCPQPEEPLYKDVPGSGGLVLSIFELEKQRLKQEEEDRINRLVIEKKIKDFEVGWKSKFEAHCERVDLLGNRLLDVENGVKLLKESFAKRGGLETSEGAPDQ</sequence>
<dbReference type="Proteomes" id="UP000516437">
    <property type="component" value="Chromosome 8"/>
</dbReference>
<feature type="region of interest" description="Disordered" evidence="1">
    <location>
        <begin position="368"/>
        <end position="522"/>
    </location>
</feature>
<feature type="compositionally biased region" description="Basic and acidic residues" evidence="1">
    <location>
        <begin position="406"/>
        <end position="461"/>
    </location>
</feature>
<comment type="caution">
    <text evidence="2">The sequence shown here is derived from an EMBL/GenBank/DDBJ whole genome shotgun (WGS) entry which is preliminary data.</text>
</comment>
<dbReference type="OrthoDB" id="1935530at2759"/>
<evidence type="ECO:0000256" key="1">
    <source>
        <dbReference type="SAM" id="MobiDB-lite"/>
    </source>
</evidence>
<feature type="compositionally biased region" description="Acidic residues" evidence="1">
    <location>
        <begin position="491"/>
        <end position="510"/>
    </location>
</feature>
<organism evidence="2 3">
    <name type="scientific">Morella rubra</name>
    <name type="common">Chinese bayberry</name>
    <dbReference type="NCBI Taxonomy" id="262757"/>
    <lineage>
        <taxon>Eukaryota</taxon>
        <taxon>Viridiplantae</taxon>
        <taxon>Streptophyta</taxon>
        <taxon>Embryophyta</taxon>
        <taxon>Tracheophyta</taxon>
        <taxon>Spermatophyta</taxon>
        <taxon>Magnoliopsida</taxon>
        <taxon>eudicotyledons</taxon>
        <taxon>Gunneridae</taxon>
        <taxon>Pentapetalae</taxon>
        <taxon>rosids</taxon>
        <taxon>fabids</taxon>
        <taxon>Fagales</taxon>
        <taxon>Myricaceae</taxon>
        <taxon>Morella</taxon>
    </lineage>
</organism>
<feature type="compositionally biased region" description="Polar residues" evidence="1">
    <location>
        <begin position="67"/>
        <end position="82"/>
    </location>
</feature>
<dbReference type="EMBL" id="RXIC02000026">
    <property type="protein sequence ID" value="KAB1203037.1"/>
    <property type="molecule type" value="Genomic_DNA"/>
</dbReference>
<proteinExistence type="predicted"/>
<dbReference type="AlphaFoldDB" id="A0A6A1UTH7"/>
<feature type="compositionally biased region" description="Acidic residues" evidence="1">
    <location>
        <begin position="300"/>
        <end position="323"/>
    </location>
</feature>
<evidence type="ECO:0000313" key="3">
    <source>
        <dbReference type="Proteomes" id="UP000516437"/>
    </source>
</evidence>
<accession>A0A6A1UTH7</accession>
<feature type="compositionally biased region" description="Basic and acidic residues" evidence="1">
    <location>
        <begin position="368"/>
        <end position="393"/>
    </location>
</feature>
<feature type="compositionally biased region" description="Basic residues" evidence="1">
    <location>
        <begin position="85"/>
        <end position="96"/>
    </location>
</feature>
<feature type="compositionally biased region" description="Basic and acidic residues" evidence="1">
    <location>
        <begin position="480"/>
        <end position="490"/>
    </location>
</feature>
<keyword evidence="3" id="KW-1185">Reference proteome</keyword>
<dbReference type="PANTHER" id="PTHR35120:SF2">
    <property type="entry name" value="AMINOTRANSFERASE-LIKE PLANT MOBILE DOMAIN-CONTAINING PROTEIN"/>
    <property type="match status" value="1"/>
</dbReference>